<sequence length="62" mass="6719">MINRKFRCPENAGQPSLRPSPLGRGEPAREPAAVVEARSGHRHQLLARDIGALPVNQEVLPG</sequence>
<keyword evidence="3" id="KW-1185">Reference proteome</keyword>
<feature type="region of interest" description="Disordered" evidence="1">
    <location>
        <begin position="1"/>
        <end position="33"/>
    </location>
</feature>
<comment type="caution">
    <text evidence="2">The sequence shown here is derived from an EMBL/GenBank/DDBJ whole genome shotgun (WGS) entry which is preliminary data.</text>
</comment>
<name>A0A7Y9I8H3_9ACTN</name>
<proteinExistence type="predicted"/>
<evidence type="ECO:0000313" key="2">
    <source>
        <dbReference type="EMBL" id="NYE72132.1"/>
    </source>
</evidence>
<evidence type="ECO:0000313" key="3">
    <source>
        <dbReference type="Proteomes" id="UP000569914"/>
    </source>
</evidence>
<protein>
    <submittedName>
        <fullName evidence="2">Uncharacterized protein</fullName>
    </submittedName>
</protein>
<gene>
    <name evidence="2" type="ORF">BKA15_003461</name>
</gene>
<dbReference type="Proteomes" id="UP000569914">
    <property type="component" value="Unassembled WGS sequence"/>
</dbReference>
<dbReference type="EMBL" id="JACCBU010000001">
    <property type="protein sequence ID" value="NYE72132.1"/>
    <property type="molecule type" value="Genomic_DNA"/>
</dbReference>
<evidence type="ECO:0000256" key="1">
    <source>
        <dbReference type="SAM" id="MobiDB-lite"/>
    </source>
</evidence>
<dbReference type="AlphaFoldDB" id="A0A7Y9I8H3"/>
<reference evidence="2 3" key="1">
    <citation type="submission" date="2020-07" db="EMBL/GenBank/DDBJ databases">
        <title>Sequencing the genomes of 1000 actinobacteria strains.</title>
        <authorList>
            <person name="Klenk H.-P."/>
        </authorList>
    </citation>
    <scope>NUCLEOTIDE SEQUENCE [LARGE SCALE GENOMIC DNA]</scope>
    <source>
        <strain evidence="2 3">DSM 22083</strain>
    </source>
</reference>
<organism evidence="2 3">
    <name type="scientific">Microlunatus parietis</name>
    <dbReference type="NCBI Taxonomy" id="682979"/>
    <lineage>
        <taxon>Bacteria</taxon>
        <taxon>Bacillati</taxon>
        <taxon>Actinomycetota</taxon>
        <taxon>Actinomycetes</taxon>
        <taxon>Propionibacteriales</taxon>
        <taxon>Propionibacteriaceae</taxon>
        <taxon>Microlunatus</taxon>
    </lineage>
</organism>
<accession>A0A7Y9I8H3</accession>